<evidence type="ECO:0000313" key="1">
    <source>
        <dbReference type="EMBL" id="TQV73049.1"/>
    </source>
</evidence>
<dbReference type="InterPro" id="IPR009659">
    <property type="entry name" value="DUF1249"/>
</dbReference>
<dbReference type="PANTHER" id="PTHR38774:SF1">
    <property type="entry name" value="CYTOPLASMIC PROTEIN"/>
    <property type="match status" value="1"/>
</dbReference>
<gene>
    <name evidence="1" type="ORF">FLL45_16445</name>
</gene>
<dbReference type="AlphaFoldDB" id="A0A545T749"/>
<accession>A0A545T749</accession>
<evidence type="ECO:0000313" key="2">
    <source>
        <dbReference type="Proteomes" id="UP000317839"/>
    </source>
</evidence>
<dbReference type="EMBL" id="VIKR01000004">
    <property type="protein sequence ID" value="TQV73049.1"/>
    <property type="molecule type" value="Genomic_DNA"/>
</dbReference>
<protein>
    <submittedName>
        <fullName evidence="1">DUF1249 domain-containing protein</fullName>
    </submittedName>
</protein>
<organism evidence="1 2">
    <name type="scientific">Aliikangiella marina</name>
    <dbReference type="NCBI Taxonomy" id="1712262"/>
    <lineage>
        <taxon>Bacteria</taxon>
        <taxon>Pseudomonadati</taxon>
        <taxon>Pseudomonadota</taxon>
        <taxon>Gammaproteobacteria</taxon>
        <taxon>Oceanospirillales</taxon>
        <taxon>Pleioneaceae</taxon>
        <taxon>Aliikangiella</taxon>
    </lineage>
</organism>
<dbReference type="RefSeq" id="WP_142943187.1">
    <property type="nucleotide sequence ID" value="NZ_VIKR01000004.1"/>
</dbReference>
<sequence length="166" mass="18908">MSNIQTTQHRNTTKRAYTPDLSEFLSQCEVNYLLLLKLVPELQNLYEEDSSNDAVDSRWCLKSSALSLELRATEIARYTTTLDLVIRSPKIKLLKSEKLIIRLYHDAQMLEVMEGSGPGALKAIYEQVKGNQKTVDEKRQVNRFIGECLRNCSRANPVSSETPVDE</sequence>
<keyword evidence="2" id="KW-1185">Reference proteome</keyword>
<dbReference type="PANTHER" id="PTHR38774">
    <property type="entry name" value="CYTOPLASMIC PROTEIN-RELATED"/>
    <property type="match status" value="1"/>
</dbReference>
<dbReference type="OrthoDB" id="9793663at2"/>
<name>A0A545T749_9GAMM</name>
<proteinExistence type="predicted"/>
<dbReference type="Pfam" id="PF06853">
    <property type="entry name" value="DUF1249"/>
    <property type="match status" value="1"/>
</dbReference>
<dbReference type="Proteomes" id="UP000317839">
    <property type="component" value="Unassembled WGS sequence"/>
</dbReference>
<comment type="caution">
    <text evidence="1">The sequence shown here is derived from an EMBL/GenBank/DDBJ whole genome shotgun (WGS) entry which is preliminary data.</text>
</comment>
<reference evidence="1 2" key="1">
    <citation type="submission" date="2019-06" db="EMBL/GenBank/DDBJ databases">
        <title>Draft genome of Aliikangiella marina GYP-15.</title>
        <authorList>
            <person name="Wang G."/>
        </authorList>
    </citation>
    <scope>NUCLEOTIDE SEQUENCE [LARGE SCALE GENOMIC DNA]</scope>
    <source>
        <strain evidence="1 2">GYP-15</strain>
    </source>
</reference>